<name>A0AAE0KPZ4_9CHLO</name>
<comment type="caution">
    <text evidence="1">The sequence shown here is derived from an EMBL/GenBank/DDBJ whole genome shotgun (WGS) entry which is preliminary data.</text>
</comment>
<dbReference type="AlphaFoldDB" id="A0AAE0KPZ4"/>
<evidence type="ECO:0000313" key="1">
    <source>
        <dbReference type="EMBL" id="KAK3256442.1"/>
    </source>
</evidence>
<gene>
    <name evidence="1" type="ORF">CYMTET_34424</name>
</gene>
<organism evidence="1 2">
    <name type="scientific">Cymbomonas tetramitiformis</name>
    <dbReference type="NCBI Taxonomy" id="36881"/>
    <lineage>
        <taxon>Eukaryota</taxon>
        <taxon>Viridiplantae</taxon>
        <taxon>Chlorophyta</taxon>
        <taxon>Pyramimonadophyceae</taxon>
        <taxon>Pyramimonadales</taxon>
        <taxon>Pyramimonadaceae</taxon>
        <taxon>Cymbomonas</taxon>
    </lineage>
</organism>
<protein>
    <submittedName>
        <fullName evidence="1">Uncharacterized protein</fullName>
    </submittedName>
</protein>
<proteinExistence type="predicted"/>
<accession>A0AAE0KPZ4</accession>
<reference evidence="1 2" key="1">
    <citation type="journal article" date="2015" name="Genome Biol. Evol.">
        <title>Comparative Genomics of a Bacterivorous Green Alga Reveals Evolutionary Causalities and Consequences of Phago-Mixotrophic Mode of Nutrition.</title>
        <authorList>
            <person name="Burns J.A."/>
            <person name="Paasch A."/>
            <person name="Narechania A."/>
            <person name="Kim E."/>
        </authorList>
    </citation>
    <scope>NUCLEOTIDE SEQUENCE [LARGE SCALE GENOMIC DNA]</scope>
    <source>
        <strain evidence="1 2">PLY_AMNH</strain>
    </source>
</reference>
<evidence type="ECO:0000313" key="2">
    <source>
        <dbReference type="Proteomes" id="UP001190700"/>
    </source>
</evidence>
<sequence>MVENNERAELTWKYWSPDHPEVCGNTYNLGLQGGCEQLNWYGAYERCESAGARLCSQNDILAGAGSGCGYYEVYLWTYTPCEGTGDGPFFLTVWGSYPEKSLCRPAWDARILSAHFLAPSAHPADNRG</sequence>
<dbReference type="Proteomes" id="UP001190700">
    <property type="component" value="Unassembled WGS sequence"/>
</dbReference>
<keyword evidence="2" id="KW-1185">Reference proteome</keyword>
<dbReference type="EMBL" id="LGRX02021652">
    <property type="protein sequence ID" value="KAK3256442.1"/>
    <property type="molecule type" value="Genomic_DNA"/>
</dbReference>